<evidence type="ECO:0000256" key="6">
    <source>
        <dbReference type="ARBA" id="ARBA00023136"/>
    </source>
</evidence>
<organism evidence="8 9">
    <name type="scientific">Yeosuana aromativorans</name>
    <dbReference type="NCBI Taxonomy" id="288019"/>
    <lineage>
        <taxon>Bacteria</taxon>
        <taxon>Pseudomonadati</taxon>
        <taxon>Bacteroidota</taxon>
        <taxon>Flavobacteriia</taxon>
        <taxon>Flavobacteriales</taxon>
        <taxon>Flavobacteriaceae</taxon>
        <taxon>Yeosuana</taxon>
    </lineage>
</organism>
<evidence type="ECO:0000256" key="5">
    <source>
        <dbReference type="ARBA" id="ARBA00022989"/>
    </source>
</evidence>
<sequence length="402" mass="45004">MNDFLKQWGEGAFTSLGFFWKSGWAFVLGYAISAMIQSFVPKKKLTNYIGGLSVKSVSLSTLFGAISSSCSFAALATARSLFKKGAHFITTVAFMFASTNLVIELGILIFIFLGAEYVVAEIIGGLVLIVISSILIKLTYPKQWIKNAREKLEKESDIKEEDFDWKKRIKSKKGWYMVSKSYSMEWGMAWEDILIGFVIAGFVAVFVPDSFWQAIFLQDMVPMSGEPGFWIRLENAAVAPFVAALTFIGSMGNIPLATVLAGSGVAFTGVMGFIYSDLMVPPLVDMNRKYYGIKVALYIAGIMYISILFTALILDYGFELFDAIPESVKKQADGRTFKIDYTFWFNMVFAVITSVLVYYNIKKKKKDGDWKGFNFLKLGFKRLIVYLFALILLIGLALKAFL</sequence>
<reference evidence="8" key="2">
    <citation type="submission" date="2020-09" db="EMBL/GenBank/DDBJ databases">
        <authorList>
            <person name="Sun Q."/>
            <person name="Ohkuma M."/>
        </authorList>
    </citation>
    <scope>NUCLEOTIDE SEQUENCE</scope>
    <source>
        <strain evidence="8">JCM 12862</strain>
    </source>
</reference>
<gene>
    <name evidence="8" type="ORF">GCM10007962_10920</name>
</gene>
<feature type="transmembrane region" description="Helical" evidence="7">
    <location>
        <begin position="56"/>
        <end position="76"/>
    </location>
</feature>
<comment type="caution">
    <text evidence="8">The sequence shown here is derived from an EMBL/GenBank/DDBJ whole genome shotgun (WGS) entry which is preliminary data.</text>
</comment>
<dbReference type="SUPFAM" id="SSF103473">
    <property type="entry name" value="MFS general substrate transporter"/>
    <property type="match status" value="1"/>
</dbReference>
<dbReference type="RefSeq" id="WP_166961754.1">
    <property type="nucleotide sequence ID" value="NZ_BMNR01000002.1"/>
</dbReference>
<keyword evidence="5 7" id="KW-1133">Transmembrane helix</keyword>
<evidence type="ECO:0000256" key="7">
    <source>
        <dbReference type="SAM" id="Phobius"/>
    </source>
</evidence>
<feature type="transmembrane region" description="Helical" evidence="7">
    <location>
        <begin position="88"/>
        <end position="112"/>
    </location>
</feature>
<evidence type="ECO:0000256" key="3">
    <source>
        <dbReference type="ARBA" id="ARBA00022475"/>
    </source>
</evidence>
<dbReference type="Proteomes" id="UP000612329">
    <property type="component" value="Unassembled WGS sequence"/>
</dbReference>
<dbReference type="InterPro" id="IPR005524">
    <property type="entry name" value="DUF318"/>
</dbReference>
<keyword evidence="9" id="KW-1185">Reference proteome</keyword>
<evidence type="ECO:0000313" key="9">
    <source>
        <dbReference type="Proteomes" id="UP000612329"/>
    </source>
</evidence>
<evidence type="ECO:0000256" key="4">
    <source>
        <dbReference type="ARBA" id="ARBA00022692"/>
    </source>
</evidence>
<dbReference type="PANTHER" id="PTHR42775:SF1">
    <property type="entry name" value="PERMEASE RV2963-RELATED"/>
    <property type="match status" value="1"/>
</dbReference>
<dbReference type="EMBL" id="BMNR01000002">
    <property type="protein sequence ID" value="GGK18563.1"/>
    <property type="molecule type" value="Genomic_DNA"/>
</dbReference>
<feature type="transmembrane region" description="Helical" evidence="7">
    <location>
        <begin position="339"/>
        <end position="361"/>
    </location>
</feature>
<keyword evidence="3" id="KW-1003">Cell membrane</keyword>
<dbReference type="GO" id="GO:0005886">
    <property type="term" value="C:plasma membrane"/>
    <property type="evidence" value="ECO:0007669"/>
    <property type="project" value="UniProtKB-SubCell"/>
</dbReference>
<feature type="transmembrane region" description="Helical" evidence="7">
    <location>
        <begin position="295"/>
        <end position="318"/>
    </location>
</feature>
<dbReference type="PANTHER" id="PTHR42775">
    <property type="entry name" value="PERMEASE RV2963-RELATED"/>
    <property type="match status" value="1"/>
</dbReference>
<evidence type="ECO:0000256" key="2">
    <source>
        <dbReference type="ARBA" id="ARBA00006386"/>
    </source>
</evidence>
<dbReference type="AlphaFoldDB" id="A0A8J3BFX1"/>
<feature type="transmembrane region" description="Helical" evidence="7">
    <location>
        <begin position="383"/>
        <end position="401"/>
    </location>
</feature>
<protein>
    <submittedName>
        <fullName evidence="8">Membrane protein</fullName>
    </submittedName>
</protein>
<feature type="transmembrane region" description="Helical" evidence="7">
    <location>
        <begin position="256"/>
        <end position="275"/>
    </location>
</feature>
<dbReference type="Pfam" id="PF03773">
    <property type="entry name" value="ArsP_1"/>
    <property type="match status" value="1"/>
</dbReference>
<name>A0A8J3BFX1_9FLAO</name>
<evidence type="ECO:0000313" key="8">
    <source>
        <dbReference type="EMBL" id="GGK18563.1"/>
    </source>
</evidence>
<comment type="similarity">
    <text evidence="2">Belongs to the UPF0718 family.</text>
</comment>
<keyword evidence="6 7" id="KW-0472">Membrane</keyword>
<feature type="transmembrane region" description="Helical" evidence="7">
    <location>
        <begin position="12"/>
        <end position="36"/>
    </location>
</feature>
<proteinExistence type="inferred from homology"/>
<accession>A0A8J3BFX1</accession>
<feature type="transmembrane region" description="Helical" evidence="7">
    <location>
        <begin position="118"/>
        <end position="140"/>
    </location>
</feature>
<reference evidence="8" key="1">
    <citation type="journal article" date="2014" name="Int. J. Syst. Evol. Microbiol.">
        <title>Complete genome sequence of Corynebacterium casei LMG S-19264T (=DSM 44701T), isolated from a smear-ripened cheese.</title>
        <authorList>
            <consortium name="US DOE Joint Genome Institute (JGI-PGF)"/>
            <person name="Walter F."/>
            <person name="Albersmeier A."/>
            <person name="Kalinowski J."/>
            <person name="Ruckert C."/>
        </authorList>
    </citation>
    <scope>NUCLEOTIDE SEQUENCE</scope>
    <source>
        <strain evidence="8">JCM 12862</strain>
    </source>
</reference>
<feature type="transmembrane region" description="Helical" evidence="7">
    <location>
        <begin position="193"/>
        <end position="217"/>
    </location>
</feature>
<evidence type="ECO:0000256" key="1">
    <source>
        <dbReference type="ARBA" id="ARBA00004651"/>
    </source>
</evidence>
<dbReference type="InterPro" id="IPR036259">
    <property type="entry name" value="MFS_trans_sf"/>
</dbReference>
<dbReference type="InterPro" id="IPR053166">
    <property type="entry name" value="UPF0718_permease"/>
</dbReference>
<keyword evidence="4 7" id="KW-0812">Transmembrane</keyword>
<comment type="subcellular location">
    <subcellularLocation>
        <location evidence="1">Cell membrane</location>
        <topology evidence="1">Multi-pass membrane protein</topology>
    </subcellularLocation>
</comment>